<protein>
    <submittedName>
        <fullName evidence="2">Uncharacterized protein</fullName>
    </submittedName>
</protein>
<proteinExistence type="predicted"/>
<dbReference type="RefSeq" id="WP_085827196.1">
    <property type="nucleotide sequence ID" value="NZ_FWFJ01000021.1"/>
</dbReference>
<dbReference type="AlphaFoldDB" id="A0A1X6ZHC3"/>
<dbReference type="OrthoDB" id="9182090at2"/>
<name>A0A1X6ZHC3_9RHOB</name>
<sequence length="358" mass="38987">MFGKSGSVLRFYKKISIVCLISASGVTGASAQASLEVDMENISRVAGEFHVRFFDEDSRLLDLNEAEIRTYFEREKGAPPGPVTYEIGEDDRPAGEGAKEGDDPAPKGALALGYTKRCRDAGVPIFPPLPLAAPPWKRLKDLPKDKIFNAPDYNPVQVWQFKTEKGTCIALPRFNKDDGTQIQEIGFICQSKATGKACFWAAQDKKTGKRLTTPAELRGKKPEDLRGGDDLALNCTGCHRGENVFIAFPGTSLEGASEFPDKRYGPVPVRQKGWENDGKVALTDTGCGQCHESFATPTLSWCATVLKPSLGRTMPYDIVTDKVIPKADLPGVYKGDLKRLDALCRKAGLKNGLGVTLD</sequence>
<feature type="compositionally biased region" description="Basic and acidic residues" evidence="1">
    <location>
        <begin position="90"/>
        <end position="105"/>
    </location>
</feature>
<dbReference type="EMBL" id="FWFJ01000021">
    <property type="protein sequence ID" value="SLN51679.1"/>
    <property type="molecule type" value="Genomic_DNA"/>
</dbReference>
<keyword evidence="3" id="KW-1185">Reference proteome</keyword>
<dbReference type="Proteomes" id="UP000194012">
    <property type="component" value="Unassembled WGS sequence"/>
</dbReference>
<gene>
    <name evidence="2" type="ORF">ROG8370_02289</name>
</gene>
<organism evidence="2 3">
    <name type="scientific">Roseovarius gaetbuli</name>
    <dbReference type="NCBI Taxonomy" id="1356575"/>
    <lineage>
        <taxon>Bacteria</taxon>
        <taxon>Pseudomonadati</taxon>
        <taxon>Pseudomonadota</taxon>
        <taxon>Alphaproteobacteria</taxon>
        <taxon>Rhodobacterales</taxon>
        <taxon>Roseobacteraceae</taxon>
        <taxon>Roseovarius</taxon>
    </lineage>
</organism>
<evidence type="ECO:0000256" key="1">
    <source>
        <dbReference type="SAM" id="MobiDB-lite"/>
    </source>
</evidence>
<feature type="region of interest" description="Disordered" evidence="1">
    <location>
        <begin position="79"/>
        <end position="106"/>
    </location>
</feature>
<evidence type="ECO:0000313" key="2">
    <source>
        <dbReference type="EMBL" id="SLN51679.1"/>
    </source>
</evidence>
<reference evidence="3" key="1">
    <citation type="submission" date="2017-03" db="EMBL/GenBank/DDBJ databases">
        <authorList>
            <person name="Rodrigo-Torres L."/>
            <person name="Arahal R.D."/>
            <person name="Lucena T."/>
        </authorList>
    </citation>
    <scope>NUCLEOTIDE SEQUENCE [LARGE SCALE GENOMIC DNA]</scope>
    <source>
        <strain evidence="3">CECT 8370</strain>
    </source>
</reference>
<accession>A0A1X6ZHC3</accession>
<evidence type="ECO:0000313" key="3">
    <source>
        <dbReference type="Proteomes" id="UP000194012"/>
    </source>
</evidence>